<protein>
    <submittedName>
        <fullName evidence="1">ATP synthase F0 subunit B</fullName>
    </submittedName>
</protein>
<dbReference type="EMBL" id="LJDB01000033">
    <property type="protein sequence ID" value="ONI41584.1"/>
    <property type="molecule type" value="Genomic_DNA"/>
</dbReference>
<reference evidence="1" key="1">
    <citation type="submission" date="2016-08" db="EMBL/GenBank/DDBJ databases">
        <authorList>
            <person name="Ngugi D.K."/>
            <person name="Miyake S."/>
            <person name="Stingl U."/>
        </authorList>
    </citation>
    <scope>NUCLEOTIDE SEQUENCE</scope>
    <source>
        <strain evidence="1">SCG-B11WGA-EpuloA1</strain>
    </source>
</reference>
<gene>
    <name evidence="1" type="ORF">AN396_00650</name>
</gene>
<evidence type="ECO:0000313" key="2">
    <source>
        <dbReference type="Proteomes" id="UP000188605"/>
    </source>
</evidence>
<evidence type="ECO:0000313" key="1">
    <source>
        <dbReference type="EMBL" id="ONI41584.1"/>
    </source>
</evidence>
<comment type="caution">
    <text evidence="1">The sequence shown here is derived from an EMBL/GenBank/DDBJ whole genome shotgun (WGS) entry which is preliminary data.</text>
</comment>
<organism evidence="1 2">
    <name type="scientific">Candidatus Epulonipiscium fishelsonii</name>
    <dbReference type="NCBI Taxonomy" id="77094"/>
    <lineage>
        <taxon>Bacteria</taxon>
        <taxon>Bacillati</taxon>
        <taxon>Bacillota</taxon>
        <taxon>Clostridia</taxon>
        <taxon>Lachnospirales</taxon>
        <taxon>Lachnospiraceae</taxon>
        <taxon>Candidatus Epulonipiscium</taxon>
    </lineage>
</organism>
<accession>A0ACC8XEI1</accession>
<keyword evidence="2" id="KW-1185">Reference proteome</keyword>
<name>A0ACC8XEI1_9FIRM</name>
<proteinExistence type="predicted"/>
<dbReference type="Proteomes" id="UP000188605">
    <property type="component" value="Unassembled WGS sequence"/>
</dbReference>
<sequence length="163" mass="18876">MTTVWEWFWQVLALFLIIVILKKLLFQPVTDFIEKRRQLIAEEVNTASSQKKQADALKIEYERKIKDINREADTILKDARAKALTREAEIIEAAKAEAQNIKHKATEDIKLEQEKVKDEIKTQMIEVANLMASKFVQSSIDDSKQTQLISEIIDEMGDVQWLS</sequence>